<evidence type="ECO:0000313" key="1">
    <source>
        <dbReference type="EMBL" id="MBX04441.1"/>
    </source>
</evidence>
<name>A0A2P2KFE9_RHIMU</name>
<accession>A0A2P2KFE9</accession>
<organism evidence="1">
    <name type="scientific">Rhizophora mucronata</name>
    <name type="common">Asiatic mangrove</name>
    <dbReference type="NCBI Taxonomy" id="61149"/>
    <lineage>
        <taxon>Eukaryota</taxon>
        <taxon>Viridiplantae</taxon>
        <taxon>Streptophyta</taxon>
        <taxon>Embryophyta</taxon>
        <taxon>Tracheophyta</taxon>
        <taxon>Spermatophyta</taxon>
        <taxon>Magnoliopsida</taxon>
        <taxon>eudicotyledons</taxon>
        <taxon>Gunneridae</taxon>
        <taxon>Pentapetalae</taxon>
        <taxon>rosids</taxon>
        <taxon>fabids</taxon>
        <taxon>Malpighiales</taxon>
        <taxon>Rhizophoraceae</taxon>
        <taxon>Rhizophora</taxon>
    </lineage>
</organism>
<protein>
    <submittedName>
        <fullName evidence="1">Uncharacterized protein LOC107404367</fullName>
    </submittedName>
</protein>
<reference evidence="1" key="1">
    <citation type="submission" date="2018-02" db="EMBL/GenBank/DDBJ databases">
        <title>Rhizophora mucronata_Transcriptome.</title>
        <authorList>
            <person name="Meera S.P."/>
            <person name="Sreeshan A."/>
            <person name="Augustine A."/>
        </authorList>
    </citation>
    <scope>NUCLEOTIDE SEQUENCE</scope>
    <source>
        <tissue evidence="1">Leaf</tissue>
    </source>
</reference>
<proteinExistence type="predicted"/>
<dbReference type="AlphaFoldDB" id="A0A2P2KFE9"/>
<sequence length="27" mass="3046">MKDLGATKKILGIEIRKNRKGGKLYLT</sequence>
<dbReference type="EMBL" id="GGEC01023957">
    <property type="protein sequence ID" value="MBX04441.1"/>
    <property type="molecule type" value="Transcribed_RNA"/>
</dbReference>